<evidence type="ECO:0000256" key="3">
    <source>
        <dbReference type="ARBA" id="ARBA00023082"/>
    </source>
</evidence>
<evidence type="ECO:0000313" key="9">
    <source>
        <dbReference type="Proteomes" id="UP000249324"/>
    </source>
</evidence>
<dbReference type="InterPro" id="IPR013324">
    <property type="entry name" value="RNA_pol_sigma_r3/r4-like"/>
</dbReference>
<gene>
    <name evidence="8" type="ORF">DIU77_008295</name>
</gene>
<keyword evidence="4" id="KW-0238">DNA-binding</keyword>
<dbReference type="InterPro" id="IPR013325">
    <property type="entry name" value="RNA_pol_sigma_r2"/>
</dbReference>
<dbReference type="Gene3D" id="1.10.10.10">
    <property type="entry name" value="Winged helix-like DNA-binding domain superfamily/Winged helix DNA-binding domain"/>
    <property type="match status" value="1"/>
</dbReference>
<reference evidence="8 9" key="1">
    <citation type="journal article" date="2021" name="BMC Genomics">
        <title>Genome-resolved metagenome and metatranscriptome analyses of thermophilic composting reveal key bacterial players and their metabolic interactions.</title>
        <authorList>
            <person name="Braga L.P.P."/>
            <person name="Pereira R.V."/>
            <person name="Martins L.F."/>
            <person name="Moura L.M.S."/>
            <person name="Sanchez F.B."/>
            <person name="Patane J.S.L."/>
            <person name="da Silva A.M."/>
            <person name="Setubal J.C."/>
        </authorList>
    </citation>
    <scope>NUCLEOTIDE SEQUENCE [LARGE SCALE GENOMIC DNA]</scope>
    <source>
        <strain evidence="8">ZC4RG45</strain>
    </source>
</reference>
<dbReference type="NCBIfam" id="TIGR02937">
    <property type="entry name" value="sigma70-ECF"/>
    <property type="match status" value="1"/>
</dbReference>
<evidence type="ECO:0000256" key="1">
    <source>
        <dbReference type="ARBA" id="ARBA00010641"/>
    </source>
</evidence>
<dbReference type="InterPro" id="IPR007627">
    <property type="entry name" value="RNA_pol_sigma70_r2"/>
</dbReference>
<accession>A0ABD6FE91</accession>
<keyword evidence="5" id="KW-0804">Transcription</keyword>
<dbReference type="PANTHER" id="PTHR43133:SF8">
    <property type="entry name" value="RNA POLYMERASE SIGMA FACTOR HI_1459-RELATED"/>
    <property type="match status" value="1"/>
</dbReference>
<dbReference type="GO" id="GO:0003677">
    <property type="term" value="F:DNA binding"/>
    <property type="evidence" value="ECO:0007669"/>
    <property type="project" value="UniProtKB-KW"/>
</dbReference>
<protein>
    <submittedName>
        <fullName evidence="8">Sigma-70 family RNA polymerase sigma factor</fullName>
    </submittedName>
</protein>
<evidence type="ECO:0000256" key="4">
    <source>
        <dbReference type="ARBA" id="ARBA00023125"/>
    </source>
</evidence>
<dbReference type="AlphaFoldDB" id="A0ABD6FE91"/>
<dbReference type="InterPro" id="IPR014284">
    <property type="entry name" value="RNA_pol_sigma-70_dom"/>
</dbReference>
<dbReference type="InterPro" id="IPR036388">
    <property type="entry name" value="WH-like_DNA-bd_sf"/>
</dbReference>
<dbReference type="InterPro" id="IPR039425">
    <property type="entry name" value="RNA_pol_sigma-70-like"/>
</dbReference>
<dbReference type="Gene3D" id="1.10.1740.10">
    <property type="match status" value="1"/>
</dbReference>
<dbReference type="SUPFAM" id="SSF88659">
    <property type="entry name" value="Sigma3 and sigma4 domains of RNA polymerase sigma factors"/>
    <property type="match status" value="1"/>
</dbReference>
<sequence length="491" mass="51974">MDDVAVATRAIEGDQQAWAEIYDARADHLYDYCYAMVRNRQEAADVLHDAFVTAAAKIGQLRDPSKLRPWLYAICRTEALAAIRRRAREASAAEVPEMTDTSSGSDAHRKYTESELRELVVAAANGLEERDRAVLFLHLRGGLEGRELATALGVSAHHATVMLSRVREQVRRSLTALLVGRTGRGDCADLEALLRGWDGTLSPLIRKRVARHVDRCEVCGERRERMVSPLALLSAVPLVPAPEDLRQRTLDDIRLVSSHQRLGGYRQTRGRAAAAAAAIIAVLATGLALLLTPDEPDPTETRTAAGVRADATVTLTPSVVPSSVAASGPPSTTPSTPSSTSRAPVTTPRPSEPAGITPAARSTDAVPAPSPTTPARTEPAGPADRPQRPTPPAISNLSTDRASLSPGGSCSATSATATVTGKDVVRVVLVWQQGSGEPHSMDMSPAGGNEYAGRIGPVTGTDQVSWQVTATDAAGRTATSAVQTLPVRRTC</sequence>
<evidence type="ECO:0000313" key="8">
    <source>
        <dbReference type="EMBL" id="MFO7192228.1"/>
    </source>
</evidence>
<evidence type="ECO:0000256" key="2">
    <source>
        <dbReference type="ARBA" id="ARBA00023015"/>
    </source>
</evidence>
<organism evidence="8 9">
    <name type="scientific">Thermocrispum agreste</name>
    <dbReference type="NCBI Taxonomy" id="37925"/>
    <lineage>
        <taxon>Bacteria</taxon>
        <taxon>Bacillati</taxon>
        <taxon>Actinomycetota</taxon>
        <taxon>Actinomycetes</taxon>
        <taxon>Pseudonocardiales</taxon>
        <taxon>Pseudonocardiaceae</taxon>
        <taxon>Thermocrispum</taxon>
    </lineage>
</organism>
<dbReference type="EMBL" id="QGUI02000082">
    <property type="protein sequence ID" value="MFO7192228.1"/>
    <property type="molecule type" value="Genomic_DNA"/>
</dbReference>
<dbReference type="Proteomes" id="UP000249324">
    <property type="component" value="Unassembled WGS sequence"/>
</dbReference>
<feature type="region of interest" description="Disordered" evidence="6">
    <location>
        <begin position="318"/>
        <end position="411"/>
    </location>
</feature>
<feature type="compositionally biased region" description="Polar residues" evidence="6">
    <location>
        <begin position="393"/>
        <end position="402"/>
    </location>
</feature>
<feature type="compositionally biased region" description="Low complexity" evidence="6">
    <location>
        <begin position="318"/>
        <end position="349"/>
    </location>
</feature>
<keyword evidence="2" id="KW-0805">Transcription regulation</keyword>
<dbReference type="Pfam" id="PF04542">
    <property type="entry name" value="Sigma70_r2"/>
    <property type="match status" value="1"/>
</dbReference>
<name>A0ABD6FE91_9PSEU</name>
<evidence type="ECO:0000259" key="7">
    <source>
        <dbReference type="Pfam" id="PF04542"/>
    </source>
</evidence>
<comment type="caution">
    <text evidence="8">The sequence shown here is derived from an EMBL/GenBank/DDBJ whole genome shotgun (WGS) entry which is preliminary data.</text>
</comment>
<dbReference type="SUPFAM" id="SSF88946">
    <property type="entry name" value="Sigma2 domain of RNA polymerase sigma factors"/>
    <property type="match status" value="1"/>
</dbReference>
<dbReference type="GO" id="GO:0016987">
    <property type="term" value="F:sigma factor activity"/>
    <property type="evidence" value="ECO:0007669"/>
    <property type="project" value="UniProtKB-KW"/>
</dbReference>
<dbReference type="PANTHER" id="PTHR43133">
    <property type="entry name" value="RNA POLYMERASE ECF-TYPE SIGMA FACTO"/>
    <property type="match status" value="1"/>
</dbReference>
<feature type="domain" description="RNA polymerase sigma-70 region 2" evidence="7">
    <location>
        <begin position="22"/>
        <end position="88"/>
    </location>
</feature>
<keyword evidence="3" id="KW-0731">Sigma factor</keyword>
<comment type="similarity">
    <text evidence="1">Belongs to the sigma-70 factor family. ECF subfamily.</text>
</comment>
<proteinExistence type="inferred from homology"/>
<evidence type="ECO:0000256" key="5">
    <source>
        <dbReference type="ARBA" id="ARBA00023163"/>
    </source>
</evidence>
<evidence type="ECO:0000256" key="6">
    <source>
        <dbReference type="SAM" id="MobiDB-lite"/>
    </source>
</evidence>